<dbReference type="InterPro" id="IPR005515">
    <property type="entry name" value="VOMI"/>
</dbReference>
<name>A0A8J2KL47_9HEXA</name>
<reference evidence="2" key="1">
    <citation type="submission" date="2021-06" db="EMBL/GenBank/DDBJ databases">
        <authorList>
            <person name="Hodson N. C."/>
            <person name="Mongue J. A."/>
            <person name="Jaron S. K."/>
        </authorList>
    </citation>
    <scope>NUCLEOTIDE SEQUENCE</scope>
</reference>
<dbReference type="PANTHER" id="PTHR18841:SF0">
    <property type="entry name" value="VITELLINE MEMBRANE OUTER LAYER 1 HOMOLOG A-RELATED"/>
    <property type="match status" value="1"/>
</dbReference>
<organism evidence="2 3">
    <name type="scientific">Allacma fusca</name>
    <dbReference type="NCBI Taxonomy" id="39272"/>
    <lineage>
        <taxon>Eukaryota</taxon>
        <taxon>Metazoa</taxon>
        <taxon>Ecdysozoa</taxon>
        <taxon>Arthropoda</taxon>
        <taxon>Hexapoda</taxon>
        <taxon>Collembola</taxon>
        <taxon>Symphypleona</taxon>
        <taxon>Sminthuridae</taxon>
        <taxon>Allacma</taxon>
    </lineage>
</organism>
<evidence type="ECO:0008006" key="4">
    <source>
        <dbReference type="Google" id="ProtNLM"/>
    </source>
</evidence>
<evidence type="ECO:0000313" key="3">
    <source>
        <dbReference type="Proteomes" id="UP000708208"/>
    </source>
</evidence>
<comment type="caution">
    <text evidence="2">The sequence shown here is derived from an EMBL/GenBank/DDBJ whole genome shotgun (WGS) entry which is preliminary data.</text>
</comment>
<sequence>MSWEHFFILAFYSVRTIIAVVDWIESFPLTKWGEWYQYEECPPGSYAYGFQLRVHEFMDSALTDDTVLNGIFLLCATPDARRAGYEMFGPFDYTPPLAKVSSEVALNGEIRQEWHCSSPRFAIGFELRVLEPQGAFWDDVAASNMLLDCGYGESLLGDGEDFGVWTGEQTCPKGVICGIQTQVEYEKMDDTALNNVKFGCCEPV</sequence>
<feature type="chain" id="PRO_5035304187" description="Vitelline membrane outer layer protein 1 homolog" evidence="1">
    <location>
        <begin position="20"/>
        <end position="204"/>
    </location>
</feature>
<dbReference type="GO" id="GO:0005615">
    <property type="term" value="C:extracellular space"/>
    <property type="evidence" value="ECO:0007669"/>
    <property type="project" value="TreeGrafter"/>
</dbReference>
<dbReference type="EMBL" id="CAJVCH010333835">
    <property type="protein sequence ID" value="CAG7815034.1"/>
    <property type="molecule type" value="Genomic_DNA"/>
</dbReference>
<feature type="signal peptide" evidence="1">
    <location>
        <begin position="1"/>
        <end position="19"/>
    </location>
</feature>
<proteinExistence type="predicted"/>
<gene>
    <name evidence="2" type="ORF">AFUS01_LOCUS25739</name>
</gene>
<dbReference type="Pfam" id="PF03762">
    <property type="entry name" value="VOMI"/>
    <property type="match status" value="1"/>
</dbReference>
<evidence type="ECO:0000256" key="1">
    <source>
        <dbReference type="SAM" id="SignalP"/>
    </source>
</evidence>
<keyword evidence="1" id="KW-0732">Signal</keyword>
<dbReference type="Proteomes" id="UP000708208">
    <property type="component" value="Unassembled WGS sequence"/>
</dbReference>
<evidence type="ECO:0000313" key="2">
    <source>
        <dbReference type="EMBL" id="CAG7815034.1"/>
    </source>
</evidence>
<protein>
    <recommendedName>
        <fullName evidence="4">Vitelline membrane outer layer protein 1 homolog</fullName>
    </recommendedName>
</protein>
<dbReference type="AlphaFoldDB" id="A0A8J2KL47"/>
<dbReference type="OrthoDB" id="6329319at2759"/>
<keyword evidence="3" id="KW-1185">Reference proteome</keyword>
<accession>A0A8J2KL47</accession>
<dbReference type="PANTHER" id="PTHR18841">
    <property type="entry name" value="VITELLINE MEMBRANE OUTER LAYER PROTEIN I-RELATED"/>
    <property type="match status" value="1"/>
</dbReference>